<reference evidence="3" key="1">
    <citation type="submission" date="2022-11" db="UniProtKB">
        <authorList>
            <consortium name="WormBaseParasite"/>
        </authorList>
    </citation>
    <scope>IDENTIFICATION</scope>
</reference>
<protein>
    <submittedName>
        <fullName evidence="3">Uncharacterized protein</fullName>
    </submittedName>
</protein>
<evidence type="ECO:0000256" key="1">
    <source>
        <dbReference type="SAM" id="MobiDB-lite"/>
    </source>
</evidence>
<feature type="compositionally biased region" description="Low complexity" evidence="1">
    <location>
        <begin position="32"/>
        <end position="43"/>
    </location>
</feature>
<evidence type="ECO:0000313" key="2">
    <source>
        <dbReference type="Proteomes" id="UP000887578"/>
    </source>
</evidence>
<sequence>MFQQITLGAPNTKVHAIGGSADGTLETLQTATTLPSSATTTNSSHHHSHLRTSNGIINGGGGATVTGASSLAHEFGIGTKKSNSRTPLFRRHSTFQSRPG</sequence>
<name>A0A914QUD3_9BILA</name>
<keyword evidence="2" id="KW-1185">Reference proteome</keyword>
<dbReference type="AlphaFoldDB" id="A0A914QUD3"/>
<proteinExistence type="predicted"/>
<dbReference type="Proteomes" id="UP000887578">
    <property type="component" value="Unplaced"/>
</dbReference>
<dbReference type="WBParaSite" id="PDA_v2.g7741.t1">
    <property type="protein sequence ID" value="PDA_v2.g7741.t1"/>
    <property type="gene ID" value="PDA_v2.g7741"/>
</dbReference>
<feature type="region of interest" description="Disordered" evidence="1">
    <location>
        <begin position="32"/>
        <end position="100"/>
    </location>
</feature>
<organism evidence="2 3">
    <name type="scientific">Panagrolaimus davidi</name>
    <dbReference type="NCBI Taxonomy" id="227884"/>
    <lineage>
        <taxon>Eukaryota</taxon>
        <taxon>Metazoa</taxon>
        <taxon>Ecdysozoa</taxon>
        <taxon>Nematoda</taxon>
        <taxon>Chromadorea</taxon>
        <taxon>Rhabditida</taxon>
        <taxon>Tylenchina</taxon>
        <taxon>Panagrolaimomorpha</taxon>
        <taxon>Panagrolaimoidea</taxon>
        <taxon>Panagrolaimidae</taxon>
        <taxon>Panagrolaimus</taxon>
    </lineage>
</organism>
<evidence type="ECO:0000313" key="3">
    <source>
        <dbReference type="WBParaSite" id="PDA_v2.g7741.t1"/>
    </source>
</evidence>
<accession>A0A914QUD3</accession>